<organism evidence="2 3">
    <name type="scientific">Gymnopus androsaceus JB14</name>
    <dbReference type="NCBI Taxonomy" id="1447944"/>
    <lineage>
        <taxon>Eukaryota</taxon>
        <taxon>Fungi</taxon>
        <taxon>Dikarya</taxon>
        <taxon>Basidiomycota</taxon>
        <taxon>Agaricomycotina</taxon>
        <taxon>Agaricomycetes</taxon>
        <taxon>Agaricomycetidae</taxon>
        <taxon>Agaricales</taxon>
        <taxon>Marasmiineae</taxon>
        <taxon>Omphalotaceae</taxon>
        <taxon>Gymnopus</taxon>
    </lineage>
</organism>
<feature type="transmembrane region" description="Helical" evidence="1">
    <location>
        <begin position="249"/>
        <end position="272"/>
    </location>
</feature>
<name>A0A6A4HY60_9AGAR</name>
<keyword evidence="1" id="KW-1133">Transmembrane helix</keyword>
<keyword evidence="1" id="KW-0472">Membrane</keyword>
<sequence>MVPKVVLDLIQKEQWHGFQTEDSDAASETELCKAISVFGTLPRGTLTRPSALMDPRQGKMNLEPHFAVAQSSGFEAPNIVNPIVISVIYGIFVLGWGISLRAVINITRTRPRIFILFCLIGDFLAFTCTAVTIVGSYLTFNTYGFDADGETITQSQPVVLMHLQLLQPWAVSVNLLLSDFIVCWRAWVLLQHNGSWKLTLAIFMIVDAGVMFTHSESTFNSLENTFSGGAITANLKGDKDASVTKTFNWLSIVISLSLNIFATLLIAWKAWYEFIAHMSSQPVQFRNVVGNTIPPPASILVIIAAALYPIVVIILIHYTKSPVLEISSCS</sequence>
<dbReference type="Proteomes" id="UP000799118">
    <property type="component" value="Unassembled WGS sequence"/>
</dbReference>
<keyword evidence="1" id="KW-0812">Transmembrane</keyword>
<evidence type="ECO:0000256" key="1">
    <source>
        <dbReference type="SAM" id="Phobius"/>
    </source>
</evidence>
<keyword evidence="3" id="KW-1185">Reference proteome</keyword>
<protein>
    <recommendedName>
        <fullName evidence="4">G-protein coupled receptors family 1 profile domain-containing protein</fullName>
    </recommendedName>
</protein>
<feature type="transmembrane region" description="Helical" evidence="1">
    <location>
        <begin position="83"/>
        <end position="104"/>
    </location>
</feature>
<accession>A0A6A4HY60</accession>
<proteinExistence type="predicted"/>
<evidence type="ECO:0000313" key="3">
    <source>
        <dbReference type="Proteomes" id="UP000799118"/>
    </source>
</evidence>
<evidence type="ECO:0000313" key="2">
    <source>
        <dbReference type="EMBL" id="KAE9403499.1"/>
    </source>
</evidence>
<dbReference type="AlphaFoldDB" id="A0A6A4HY60"/>
<dbReference type="EMBL" id="ML769424">
    <property type="protein sequence ID" value="KAE9403499.1"/>
    <property type="molecule type" value="Genomic_DNA"/>
</dbReference>
<feature type="transmembrane region" description="Helical" evidence="1">
    <location>
        <begin position="293"/>
        <end position="318"/>
    </location>
</feature>
<feature type="transmembrane region" description="Helical" evidence="1">
    <location>
        <begin position="169"/>
        <end position="188"/>
    </location>
</feature>
<evidence type="ECO:0008006" key="4">
    <source>
        <dbReference type="Google" id="ProtNLM"/>
    </source>
</evidence>
<dbReference type="OrthoDB" id="2744793at2759"/>
<reference evidence="2" key="1">
    <citation type="journal article" date="2019" name="Environ. Microbiol.">
        <title>Fungal ecological strategies reflected in gene transcription - a case study of two litter decomposers.</title>
        <authorList>
            <person name="Barbi F."/>
            <person name="Kohler A."/>
            <person name="Barry K."/>
            <person name="Baskaran P."/>
            <person name="Daum C."/>
            <person name="Fauchery L."/>
            <person name="Ihrmark K."/>
            <person name="Kuo A."/>
            <person name="LaButti K."/>
            <person name="Lipzen A."/>
            <person name="Morin E."/>
            <person name="Grigoriev I.V."/>
            <person name="Henrissat B."/>
            <person name="Lindahl B."/>
            <person name="Martin F."/>
        </authorList>
    </citation>
    <scope>NUCLEOTIDE SEQUENCE</scope>
    <source>
        <strain evidence="2">JB14</strain>
    </source>
</reference>
<feature type="transmembrane region" description="Helical" evidence="1">
    <location>
        <begin position="113"/>
        <end position="138"/>
    </location>
</feature>
<gene>
    <name evidence="2" type="ORF">BT96DRAFT_973663</name>
</gene>